<dbReference type="InterPro" id="IPR008902">
    <property type="entry name" value="Rhamnosid_concanavalin"/>
</dbReference>
<accession>A0A5D4HBD1</accession>
<evidence type="ECO:0000256" key="3">
    <source>
        <dbReference type="ARBA" id="ARBA00022801"/>
    </source>
</evidence>
<dbReference type="InterPro" id="IPR013783">
    <property type="entry name" value="Ig-like_fold"/>
</dbReference>
<dbReference type="GO" id="GO:0030596">
    <property type="term" value="F:alpha-L-rhamnosidase activity"/>
    <property type="evidence" value="ECO:0007669"/>
    <property type="project" value="UniProtKB-EC"/>
</dbReference>
<dbReference type="Proteomes" id="UP000322362">
    <property type="component" value="Unassembled WGS sequence"/>
</dbReference>
<keyword evidence="3" id="KW-0378">Hydrolase</keyword>
<protein>
    <recommendedName>
        <fullName evidence="2">alpha-L-rhamnosidase</fullName>
        <ecNumber evidence="2">3.2.1.40</ecNumber>
    </recommendedName>
</protein>
<dbReference type="InterPro" id="IPR035398">
    <property type="entry name" value="Bac_rhamnosid_C"/>
</dbReference>
<dbReference type="Pfam" id="PF17389">
    <property type="entry name" value="Bac_rhamnosid6H"/>
    <property type="match status" value="1"/>
</dbReference>
<feature type="domain" description="Alpha-L-rhamnosidase concanavalin-like" evidence="4">
    <location>
        <begin position="186"/>
        <end position="297"/>
    </location>
</feature>
<feature type="domain" description="Alpha-L-rhamnosidase C-terminal" evidence="6">
    <location>
        <begin position="648"/>
        <end position="717"/>
    </location>
</feature>
<name>A0A5D4HBD1_9SPHI</name>
<dbReference type="InterPro" id="IPR012341">
    <property type="entry name" value="6hp_glycosidase-like_sf"/>
</dbReference>
<dbReference type="InterPro" id="IPR016007">
    <property type="entry name" value="Alpha_rhamnosid"/>
</dbReference>
<dbReference type="Gene3D" id="1.50.10.10">
    <property type="match status" value="1"/>
</dbReference>
<gene>
    <name evidence="7" type="ORF">FXV77_00885</name>
</gene>
<evidence type="ECO:0000256" key="2">
    <source>
        <dbReference type="ARBA" id="ARBA00012652"/>
    </source>
</evidence>
<dbReference type="InterPro" id="IPR035396">
    <property type="entry name" value="Bac_rhamnosid6H"/>
</dbReference>
<dbReference type="Pfam" id="PF25788">
    <property type="entry name" value="Ig_Rha78A_N"/>
    <property type="match status" value="1"/>
</dbReference>
<comment type="caution">
    <text evidence="7">The sequence shown here is derived from an EMBL/GenBank/DDBJ whole genome shotgun (WGS) entry which is preliminary data.</text>
</comment>
<feature type="domain" description="Alpha-L-rhamnosidase six-hairpin glycosidase" evidence="5">
    <location>
        <begin position="305"/>
        <end position="644"/>
    </location>
</feature>
<evidence type="ECO:0000256" key="1">
    <source>
        <dbReference type="ARBA" id="ARBA00001445"/>
    </source>
</evidence>
<dbReference type="SUPFAM" id="SSF48208">
    <property type="entry name" value="Six-hairpin glycosidases"/>
    <property type="match status" value="1"/>
</dbReference>
<evidence type="ECO:0000259" key="5">
    <source>
        <dbReference type="Pfam" id="PF17389"/>
    </source>
</evidence>
<dbReference type="Gene3D" id="2.60.40.10">
    <property type="entry name" value="Immunoglobulins"/>
    <property type="match status" value="1"/>
</dbReference>
<reference evidence="7 8" key="1">
    <citation type="submission" date="2019-08" db="EMBL/GenBank/DDBJ databases">
        <title>Phlebobacter frassis gen. nov. sp. nov., a new member of family Sphingobacteriaceae isolated from sand fly rearing media.</title>
        <authorList>
            <person name="Kakumanu M.L."/>
            <person name="Marayati B.F."/>
            <person name="Wada-Katsumata A."/>
            <person name="Wasserberg G."/>
            <person name="Schal C."/>
            <person name="Apperson C.S."/>
            <person name="Ponnusamy L."/>
        </authorList>
    </citation>
    <scope>NUCLEOTIDE SEQUENCE [LARGE SCALE GENOMIC DNA]</scope>
    <source>
        <strain evidence="7 8">SSI9</strain>
    </source>
</reference>
<organism evidence="7 8">
    <name type="scientific">Sphingobacterium phlebotomi</name>
    <dbReference type="NCBI Taxonomy" id="2605433"/>
    <lineage>
        <taxon>Bacteria</taxon>
        <taxon>Pseudomonadati</taxon>
        <taxon>Bacteroidota</taxon>
        <taxon>Sphingobacteriia</taxon>
        <taxon>Sphingobacteriales</taxon>
        <taxon>Sphingobacteriaceae</taxon>
        <taxon>Sphingobacterium</taxon>
    </lineage>
</organism>
<dbReference type="PANTHER" id="PTHR33307">
    <property type="entry name" value="ALPHA-RHAMNOSIDASE (EUROFUNG)"/>
    <property type="match status" value="1"/>
</dbReference>
<proteinExistence type="predicted"/>
<comment type="catalytic activity">
    <reaction evidence="1">
        <text>Hydrolysis of terminal non-reducing alpha-L-rhamnose residues in alpha-L-rhamnosides.</text>
        <dbReference type="EC" id="3.2.1.40"/>
    </reaction>
</comment>
<evidence type="ECO:0000259" key="6">
    <source>
        <dbReference type="Pfam" id="PF17390"/>
    </source>
</evidence>
<dbReference type="Gene3D" id="2.60.420.10">
    <property type="entry name" value="Maltose phosphorylase, domain 3"/>
    <property type="match status" value="1"/>
</dbReference>
<evidence type="ECO:0000313" key="7">
    <source>
        <dbReference type="EMBL" id="TYR37874.1"/>
    </source>
</evidence>
<dbReference type="InterPro" id="IPR008928">
    <property type="entry name" value="6-hairpin_glycosidase_sf"/>
</dbReference>
<sequence>MYKFRVTFLYLLWLCLPHSLITVYGQDLEVVNPKVDLLAHPMLQVVEGYPVTGSLLQVGQQSKIYNKQPALGWEFTKAVTQSAYRIMMSTSPDSLAKGIGEVWDSGKVMSAESSNVLYSGRPLRANTGYAWRVMVWDQDGNQTTWSPISQFQTADTLKAYKTAFYPLQKTDEVPQEMSKLADEVRADFGKASFGQLRLTMTSLTGTDTITIRLGEEIHADGTINREPSGTIRYAEYKIPLTRGRHTYRLQFNPNKRNTGRQAIKMPTYIGEVLPFRYVEIDGYTSDMEASDIIRSTVHYPFDDFASHFESSDSVLNMVWELCKYSIKATSFAGIYVDGDRERIPYEADAYINQLSHYGVDKEYSMARRSHEYLLHNATWPTEWILQSVLMAYNDYLYTGDIRSVRHHYDDLRAKLLLPLRESNGLISTRKGKQSQQLMRAIHYRGDALRDIVDWPHTGSFGMEGNGETDGFVFSDFNAVVNAFHYKALCDMAKLAAVLDRGEDAVKFSEKAEETHQAFQSLLWDNLTGAYSDGIDTDHASLHTNMLAMAFGLVPKSKSERVMAFIRSRGMACSVYGSQFLMDAIYEAGDAEYALSLLTSQDDRSWYNMIRAGSTITMEAWDNKFKPNQDWNHAWGAVPANIIPRKLMGVEPLEPGWGVFRVRPQIGSLTRAKITVPTIKGAVVVSCQQDKSTYTLDLVVPGNTTAMLELPLPDRTVTAVTINGEPVDVKVQPDFLQFPQLKGGSYHVSVDFR</sequence>
<dbReference type="Pfam" id="PF05592">
    <property type="entry name" value="Bac_rhamnosid"/>
    <property type="match status" value="1"/>
</dbReference>
<dbReference type="Gene3D" id="2.60.120.260">
    <property type="entry name" value="Galactose-binding domain-like"/>
    <property type="match status" value="1"/>
</dbReference>
<dbReference type="AlphaFoldDB" id="A0A5D4HBD1"/>
<dbReference type="GO" id="GO:0005975">
    <property type="term" value="P:carbohydrate metabolic process"/>
    <property type="evidence" value="ECO:0007669"/>
    <property type="project" value="InterPro"/>
</dbReference>
<dbReference type="EC" id="3.2.1.40" evidence="2"/>
<dbReference type="RefSeq" id="WP_148917339.1">
    <property type="nucleotide sequence ID" value="NZ_VTAV01000001.1"/>
</dbReference>
<dbReference type="EMBL" id="VTAV01000001">
    <property type="protein sequence ID" value="TYR37874.1"/>
    <property type="molecule type" value="Genomic_DNA"/>
</dbReference>
<evidence type="ECO:0000259" key="4">
    <source>
        <dbReference type="Pfam" id="PF05592"/>
    </source>
</evidence>
<dbReference type="Pfam" id="PF17390">
    <property type="entry name" value="Bac_rhamnosid_C"/>
    <property type="match status" value="1"/>
</dbReference>
<dbReference type="PANTHER" id="PTHR33307:SF6">
    <property type="entry name" value="ALPHA-RHAMNOSIDASE (EUROFUNG)-RELATED"/>
    <property type="match status" value="1"/>
</dbReference>
<evidence type="ECO:0000313" key="8">
    <source>
        <dbReference type="Proteomes" id="UP000322362"/>
    </source>
</evidence>
<keyword evidence="8" id="KW-1185">Reference proteome</keyword>